<comment type="caution">
    <text evidence="4">The sequence shown here is derived from an EMBL/GenBank/DDBJ whole genome shotgun (WGS) entry which is preliminary data.</text>
</comment>
<dbReference type="PANTHER" id="PTHR24322:SF736">
    <property type="entry name" value="RETINOL DEHYDROGENASE 10"/>
    <property type="match status" value="1"/>
</dbReference>
<name>A0A2N0U0D5_9FLAO</name>
<evidence type="ECO:0000313" key="5">
    <source>
        <dbReference type="Proteomes" id="UP000232673"/>
    </source>
</evidence>
<dbReference type="Pfam" id="PF00106">
    <property type="entry name" value="adh_short"/>
    <property type="match status" value="1"/>
</dbReference>
<dbReference type="GO" id="GO:0016616">
    <property type="term" value="F:oxidoreductase activity, acting on the CH-OH group of donors, NAD or NADP as acceptor"/>
    <property type="evidence" value="ECO:0007669"/>
    <property type="project" value="TreeGrafter"/>
</dbReference>
<dbReference type="Proteomes" id="UP000232673">
    <property type="component" value="Unassembled WGS sequence"/>
</dbReference>
<proteinExistence type="inferred from homology"/>
<dbReference type="CDD" id="cd05339">
    <property type="entry name" value="17beta-HSDXI-like_SDR_c"/>
    <property type="match status" value="1"/>
</dbReference>
<dbReference type="PRINTS" id="PR00080">
    <property type="entry name" value="SDRFAMILY"/>
</dbReference>
<dbReference type="InterPro" id="IPR020904">
    <property type="entry name" value="Sc_DH/Rdtase_CS"/>
</dbReference>
<dbReference type="Gene3D" id="3.40.50.720">
    <property type="entry name" value="NAD(P)-binding Rossmann-like Domain"/>
    <property type="match status" value="1"/>
</dbReference>
<evidence type="ECO:0000256" key="2">
    <source>
        <dbReference type="ARBA" id="ARBA00023002"/>
    </source>
</evidence>
<dbReference type="InterPro" id="IPR036291">
    <property type="entry name" value="NAD(P)-bd_dom_sf"/>
</dbReference>
<reference evidence="4 5" key="1">
    <citation type="submission" date="2015-10" db="EMBL/GenBank/DDBJ databases">
        <title>Draft genome sequence of Salegentibacter salinarum KCTC 12975.</title>
        <authorList>
            <person name="Lin W."/>
            <person name="Zheng Q."/>
        </authorList>
    </citation>
    <scope>NUCLEOTIDE SEQUENCE [LARGE SCALE GENOMIC DNA]</scope>
    <source>
        <strain evidence="4 5">KCTC 12975</strain>
    </source>
</reference>
<dbReference type="PROSITE" id="PS00061">
    <property type="entry name" value="ADH_SHORT"/>
    <property type="match status" value="1"/>
</dbReference>
<protein>
    <submittedName>
        <fullName evidence="4">Short-chain dehydrogenase</fullName>
    </submittedName>
</protein>
<evidence type="ECO:0000256" key="1">
    <source>
        <dbReference type="ARBA" id="ARBA00006484"/>
    </source>
</evidence>
<dbReference type="STRING" id="447422.SAMN05660903_02814"/>
<dbReference type="EMBL" id="LKTS01000005">
    <property type="protein sequence ID" value="PKD20461.1"/>
    <property type="molecule type" value="Genomic_DNA"/>
</dbReference>
<organism evidence="4 5">
    <name type="scientific">Salegentibacter salinarum</name>
    <dbReference type="NCBI Taxonomy" id="447422"/>
    <lineage>
        <taxon>Bacteria</taxon>
        <taxon>Pseudomonadati</taxon>
        <taxon>Bacteroidota</taxon>
        <taxon>Flavobacteriia</taxon>
        <taxon>Flavobacteriales</taxon>
        <taxon>Flavobacteriaceae</taxon>
        <taxon>Salegentibacter</taxon>
    </lineage>
</organism>
<dbReference type="PRINTS" id="PR00081">
    <property type="entry name" value="GDHRDH"/>
</dbReference>
<sequence length="271" mass="30338">MTKISSKLVLITGGASGIGKIMGREVLKQGGKLVIWDVDKLNLQKTLNEFEELGEVYGYTIDITNSVWVKEMARQVEEEIGGIDILINNAGIVYGGYFHENSSEKIEKTMKVNAIAPMQLALTFLPGMLKKKKGHICNITSSAGLVSNPKMAVYAGSKWAATGWSDSLRLEMNQLKTGVGVTTVTPYYINTGMFHGVKSNIPILDQYKVAKKIIKAIESNKSYLSMPWSMRFVRFSQGLFPIWFYDWFVGRVIGVYKTMDEFKGRPKKIKL</sequence>
<dbReference type="SUPFAM" id="SSF51735">
    <property type="entry name" value="NAD(P)-binding Rossmann-fold domains"/>
    <property type="match status" value="1"/>
</dbReference>
<accession>A0A2N0U0D5</accession>
<keyword evidence="2" id="KW-0560">Oxidoreductase</keyword>
<gene>
    <name evidence="4" type="ORF">APR41_14385</name>
</gene>
<dbReference type="InterPro" id="IPR002347">
    <property type="entry name" value="SDR_fam"/>
</dbReference>
<dbReference type="AlphaFoldDB" id="A0A2N0U0D5"/>
<dbReference type="OrthoDB" id="9808814at2"/>
<comment type="similarity">
    <text evidence="1 3">Belongs to the short-chain dehydrogenases/reductases (SDR) family.</text>
</comment>
<keyword evidence="5" id="KW-1185">Reference proteome</keyword>
<evidence type="ECO:0000313" key="4">
    <source>
        <dbReference type="EMBL" id="PKD20461.1"/>
    </source>
</evidence>
<evidence type="ECO:0000256" key="3">
    <source>
        <dbReference type="RuleBase" id="RU000363"/>
    </source>
</evidence>
<dbReference type="PANTHER" id="PTHR24322">
    <property type="entry name" value="PKSB"/>
    <property type="match status" value="1"/>
</dbReference>
<dbReference type="RefSeq" id="WP_079713830.1">
    <property type="nucleotide sequence ID" value="NZ_FUZC01000012.1"/>
</dbReference>